<feature type="domain" description="Importin N-terminal" evidence="5">
    <location>
        <begin position="28"/>
        <end position="100"/>
    </location>
</feature>
<protein>
    <submittedName>
        <fullName evidence="6">Importin-11</fullName>
    </submittedName>
</protein>
<name>A0A6A4W993_AMPAM</name>
<dbReference type="PANTHER" id="PTHR10997:SF7">
    <property type="entry name" value="IMPORTIN-11"/>
    <property type="match status" value="1"/>
</dbReference>
<keyword evidence="7" id="KW-1185">Reference proteome</keyword>
<dbReference type="GO" id="GO:0006606">
    <property type="term" value="P:protein import into nucleus"/>
    <property type="evidence" value="ECO:0007669"/>
    <property type="project" value="TreeGrafter"/>
</dbReference>
<dbReference type="InterPro" id="IPR011989">
    <property type="entry name" value="ARM-like"/>
</dbReference>
<dbReference type="Pfam" id="PF25758">
    <property type="entry name" value="TPR_IPO11"/>
    <property type="match status" value="1"/>
</dbReference>
<evidence type="ECO:0000256" key="3">
    <source>
        <dbReference type="ARBA" id="ARBA00022448"/>
    </source>
</evidence>
<comment type="caution">
    <text evidence="6">The sequence shown here is derived from an EMBL/GenBank/DDBJ whole genome shotgun (WGS) entry which is preliminary data.</text>
</comment>
<dbReference type="GO" id="GO:0031267">
    <property type="term" value="F:small GTPase binding"/>
    <property type="evidence" value="ECO:0007669"/>
    <property type="project" value="InterPro"/>
</dbReference>
<evidence type="ECO:0000256" key="2">
    <source>
        <dbReference type="ARBA" id="ARBA00007991"/>
    </source>
</evidence>
<evidence type="ECO:0000313" key="7">
    <source>
        <dbReference type="Proteomes" id="UP000440578"/>
    </source>
</evidence>
<gene>
    <name evidence="6" type="primary">IPO11_0</name>
    <name evidence="6" type="ORF">FJT64_024145</name>
</gene>
<keyword evidence="4" id="KW-0539">Nucleus</keyword>
<evidence type="ECO:0000256" key="1">
    <source>
        <dbReference type="ARBA" id="ARBA00004123"/>
    </source>
</evidence>
<dbReference type="Pfam" id="PF03810">
    <property type="entry name" value="IBN_N"/>
    <property type="match status" value="1"/>
</dbReference>
<accession>A0A6A4W993</accession>
<dbReference type="PROSITE" id="PS50166">
    <property type="entry name" value="IMPORTIN_B_NT"/>
    <property type="match status" value="1"/>
</dbReference>
<dbReference type="SUPFAM" id="SSF48371">
    <property type="entry name" value="ARM repeat"/>
    <property type="match status" value="1"/>
</dbReference>
<reference evidence="6 7" key="1">
    <citation type="submission" date="2019-07" db="EMBL/GenBank/DDBJ databases">
        <title>Draft genome assembly of a fouling barnacle, Amphibalanus amphitrite (Darwin, 1854): The first reference genome for Thecostraca.</title>
        <authorList>
            <person name="Kim W."/>
        </authorList>
    </citation>
    <scope>NUCLEOTIDE SEQUENCE [LARGE SCALE GENOMIC DNA]</scope>
    <source>
        <strain evidence="6">SNU_AA5</strain>
        <tissue evidence="6">Soma without cirri and trophi</tissue>
    </source>
</reference>
<dbReference type="AlphaFoldDB" id="A0A6A4W993"/>
<organism evidence="6 7">
    <name type="scientific">Amphibalanus amphitrite</name>
    <name type="common">Striped barnacle</name>
    <name type="synonym">Balanus amphitrite</name>
    <dbReference type="NCBI Taxonomy" id="1232801"/>
    <lineage>
        <taxon>Eukaryota</taxon>
        <taxon>Metazoa</taxon>
        <taxon>Ecdysozoa</taxon>
        <taxon>Arthropoda</taxon>
        <taxon>Crustacea</taxon>
        <taxon>Multicrustacea</taxon>
        <taxon>Cirripedia</taxon>
        <taxon>Thoracica</taxon>
        <taxon>Thoracicalcarea</taxon>
        <taxon>Balanomorpha</taxon>
        <taxon>Balanoidea</taxon>
        <taxon>Balanidae</taxon>
        <taxon>Amphibalaninae</taxon>
        <taxon>Amphibalanus</taxon>
    </lineage>
</organism>
<dbReference type="EMBL" id="VIIS01000904">
    <property type="protein sequence ID" value="KAF0303956.1"/>
    <property type="molecule type" value="Genomic_DNA"/>
</dbReference>
<keyword evidence="3" id="KW-0813">Transport</keyword>
<evidence type="ECO:0000313" key="6">
    <source>
        <dbReference type="EMBL" id="KAF0303956.1"/>
    </source>
</evidence>
<comment type="subcellular location">
    <subcellularLocation>
        <location evidence="1">Nucleus</location>
    </subcellularLocation>
</comment>
<dbReference type="Gene3D" id="1.25.10.10">
    <property type="entry name" value="Leucine-rich Repeat Variant"/>
    <property type="match status" value="1"/>
</dbReference>
<dbReference type="OrthoDB" id="361693at2759"/>
<comment type="similarity">
    <text evidence="2">Belongs to the importin beta family.</text>
</comment>
<dbReference type="SMART" id="SM00913">
    <property type="entry name" value="IBN_N"/>
    <property type="match status" value="1"/>
</dbReference>
<sequence length="966" mass="107672">MALEAELSAVLRALTAAASQSAAELKPAEAQLRQWETQPGFYTVLLRLAADQSVPVNVRWMAVLYFKNGVDLYWRKTARNCIPETERPEIRTRLLNCLNEPVNQVATQVAVLIARVARFDCPREWPELLPSLVTAARADEPLPSHRALLTLHHVVKTLASKRLTADRRVFQELTSALLPPLLAAWQQLHAAALAAPADARLHLERARLALKTLRRLTVHGCRRPHESADAQTLLTALFERCRQALELRRALADAGQSPTLAEKYAVLHTKVLADTLETHPISFVPLIQPTLEFCAVHVFTERGAGLLFERFTVGCLNLIKAILLCHEYRPPKDDGTPREPETLEAHRIKMAFFGSQPLEQMCRHLVTEFFPLTSDDLAAWDADPEGFVGEEGGEAWRFSLRPCTQCLFVALFRQFQAQLAPVLLDMLRRTLATPPSPELAQALAREAVYSAVGMAAWDLYDEVDFDGWLQSGLLQELTIREPNYRVVRRRVIWLIGRWVGVKLSASLRPQVYSAVTELLQHEEDLVVRLAAAQTLKDAVDDFEFCPETFMPFLPVCFGQLFRLLQEAHECDTKMQVLNVLSFVIDRLDSGIRPYCDELISYLPSLWNDSAAHNMLRVVILSTLIHLVQGLGPDSVRLYGLLTPVIALSTDLTSDAHVYLMKDGLALWQAAVENAPQMHPDFMELYGQLLPLFELGTETLQTAFGISQAYLLLSPEPFLARHGAALAAACRSLLPEMKPEGEVMVLRLVESALRAAPETAVRLFSPLLPFTVEAVHAGQAFPMVMSMHLSLLARLLLVAPTVLSQLLAAEAAERSCTEADVFNRLLEVWLDKMALVTPVERRKLLALALCSLLPAGSAPVTQHFNPLLLNVVETLHDVARPDDGADSLVVSGPEQLADDAEPEYETAHDARRRALTATDPVHRQSLKEVLQARLSELLASVGERRYQELVAEVDVETAQQLRQYVSL</sequence>
<dbReference type="GO" id="GO:0005635">
    <property type="term" value="C:nuclear envelope"/>
    <property type="evidence" value="ECO:0007669"/>
    <property type="project" value="TreeGrafter"/>
</dbReference>
<proteinExistence type="inferred from homology"/>
<dbReference type="PANTHER" id="PTHR10997">
    <property type="entry name" value="IMPORTIN-7, 8, 11"/>
    <property type="match status" value="1"/>
</dbReference>
<dbReference type="InterPro" id="IPR016024">
    <property type="entry name" value="ARM-type_fold"/>
</dbReference>
<dbReference type="InterPro" id="IPR058669">
    <property type="entry name" value="TPR_IPO7/11-like"/>
</dbReference>
<dbReference type="InterPro" id="IPR001494">
    <property type="entry name" value="Importin-beta_N"/>
</dbReference>
<dbReference type="Proteomes" id="UP000440578">
    <property type="component" value="Unassembled WGS sequence"/>
</dbReference>
<dbReference type="GO" id="GO:0005829">
    <property type="term" value="C:cytosol"/>
    <property type="evidence" value="ECO:0007669"/>
    <property type="project" value="TreeGrafter"/>
</dbReference>
<evidence type="ECO:0000259" key="5">
    <source>
        <dbReference type="PROSITE" id="PS50166"/>
    </source>
</evidence>
<evidence type="ECO:0000256" key="4">
    <source>
        <dbReference type="ARBA" id="ARBA00023242"/>
    </source>
</evidence>